<proteinExistence type="predicted"/>
<evidence type="ECO:0000313" key="3">
    <source>
        <dbReference type="Proteomes" id="UP000315925"/>
    </source>
</evidence>
<dbReference type="SUPFAM" id="SSF48452">
    <property type="entry name" value="TPR-like"/>
    <property type="match status" value="1"/>
</dbReference>
<feature type="transmembrane region" description="Helical" evidence="1">
    <location>
        <begin position="12"/>
        <end position="33"/>
    </location>
</feature>
<dbReference type="RefSeq" id="WP_143958164.1">
    <property type="nucleotide sequence ID" value="NZ_CP037899.1"/>
</dbReference>
<keyword evidence="1" id="KW-1133">Transmembrane helix</keyword>
<gene>
    <name evidence="2" type="ORF">kam1_227</name>
</gene>
<dbReference type="InterPro" id="IPR011990">
    <property type="entry name" value="TPR-like_helical_dom_sf"/>
</dbReference>
<name>A0A516TJU0_9BACT</name>
<evidence type="ECO:0000313" key="2">
    <source>
        <dbReference type="EMBL" id="QDQ41483.1"/>
    </source>
</evidence>
<dbReference type="Proteomes" id="UP000315925">
    <property type="component" value="Chromosome"/>
</dbReference>
<dbReference type="EMBL" id="CP037899">
    <property type="protein sequence ID" value="QDQ41483.1"/>
    <property type="molecule type" value="Genomic_DNA"/>
</dbReference>
<dbReference type="STRING" id="1202785.A946_11275"/>
<reference evidence="3" key="1">
    <citation type="submission" date="2019-03" db="EMBL/GenBank/DDBJ databases">
        <title>Complete genome of Methylacidiphilum kamchatkense Kam1.</title>
        <authorList>
            <person name="Kruse T."/>
            <person name="Murarilal Ratnadevi C."/>
            <person name="Erikstad H.-A."/>
            <person name="Birkeland N.-K."/>
        </authorList>
    </citation>
    <scope>NUCLEOTIDE SEQUENCE [LARGE SCALE GENOMIC DNA]</scope>
    <source>
        <strain evidence="3">kam1</strain>
    </source>
</reference>
<sequence length="197" mass="21964">MNPSPNRKPPSGTLFFIGTVSLFLLLSLGLLGYKLAMEHSKAQWEKVILSYQSAKTNEEKLKIAKAHLSNKQAAVWILQIAGSLYEKGAISEALSTFQFFLEHFPGHPLEAGAMLGAGECLESQGKTQEALLLYQRILEKKDTEAYRSLATLRLAQIRIQKKEYGPAKELLEKFLSHNARSPFANQAQMLLEMIPSS</sequence>
<keyword evidence="1" id="KW-0472">Membrane</keyword>
<dbReference type="AlphaFoldDB" id="A0A516TJU0"/>
<dbReference type="Pfam" id="PF13432">
    <property type="entry name" value="TPR_16"/>
    <property type="match status" value="1"/>
</dbReference>
<organism evidence="2 3">
    <name type="scientific">Methylacidiphilum kamchatkense Kam1</name>
    <dbReference type="NCBI Taxonomy" id="1202785"/>
    <lineage>
        <taxon>Bacteria</taxon>
        <taxon>Pseudomonadati</taxon>
        <taxon>Verrucomicrobiota</taxon>
        <taxon>Methylacidiphilae</taxon>
        <taxon>Methylacidiphilales</taxon>
        <taxon>Methylacidiphilaceae</taxon>
        <taxon>Methylacidiphilum (ex Ratnadevi et al. 2023)</taxon>
    </lineage>
</organism>
<accession>A0A516TJU0</accession>
<keyword evidence="1" id="KW-0812">Transmembrane</keyword>
<dbReference type="KEGG" id="mkc:kam1_227"/>
<dbReference type="Gene3D" id="1.25.40.10">
    <property type="entry name" value="Tetratricopeptide repeat domain"/>
    <property type="match status" value="1"/>
</dbReference>
<protein>
    <submittedName>
        <fullName evidence="2">Tetratricopeptide repeat protein</fullName>
    </submittedName>
</protein>
<evidence type="ECO:0000256" key="1">
    <source>
        <dbReference type="SAM" id="Phobius"/>
    </source>
</evidence>